<proteinExistence type="predicted"/>
<dbReference type="RefSeq" id="WP_197440403.1">
    <property type="nucleotide sequence ID" value="NZ_CP036281.1"/>
</dbReference>
<accession>A0A518CGH8</accession>
<dbReference type="SUPFAM" id="SSF69318">
    <property type="entry name" value="Integrin alpha N-terminal domain"/>
    <property type="match status" value="2"/>
</dbReference>
<evidence type="ECO:0000313" key="2">
    <source>
        <dbReference type="EMBL" id="QDU78331.1"/>
    </source>
</evidence>
<dbReference type="InterPro" id="IPR028994">
    <property type="entry name" value="Integrin_alpha_N"/>
</dbReference>
<dbReference type="InterPro" id="IPR013517">
    <property type="entry name" value="FG-GAP"/>
</dbReference>
<keyword evidence="3" id="KW-1185">Reference proteome</keyword>
<evidence type="ECO:0000313" key="3">
    <source>
        <dbReference type="Proteomes" id="UP000317178"/>
    </source>
</evidence>
<dbReference type="Gene3D" id="2.130.10.130">
    <property type="entry name" value="Integrin alpha, N-terminal"/>
    <property type="match status" value="2"/>
</dbReference>
<reference evidence="2 3" key="1">
    <citation type="submission" date="2019-02" db="EMBL/GenBank/DDBJ databases">
        <title>Deep-cultivation of Planctomycetes and their phenomic and genomic characterization uncovers novel biology.</title>
        <authorList>
            <person name="Wiegand S."/>
            <person name="Jogler M."/>
            <person name="Boedeker C."/>
            <person name="Pinto D."/>
            <person name="Vollmers J."/>
            <person name="Rivas-Marin E."/>
            <person name="Kohn T."/>
            <person name="Peeters S.H."/>
            <person name="Heuer A."/>
            <person name="Rast P."/>
            <person name="Oberbeckmann S."/>
            <person name="Bunk B."/>
            <person name="Jeske O."/>
            <person name="Meyerdierks A."/>
            <person name="Storesund J.E."/>
            <person name="Kallscheuer N."/>
            <person name="Luecker S."/>
            <person name="Lage O.M."/>
            <person name="Pohl T."/>
            <person name="Merkel B.J."/>
            <person name="Hornburger P."/>
            <person name="Mueller R.-W."/>
            <person name="Bruemmer F."/>
            <person name="Labrenz M."/>
            <person name="Spormann A.M."/>
            <person name="Op den Camp H."/>
            <person name="Overmann J."/>
            <person name="Amann R."/>
            <person name="Jetten M.S.M."/>
            <person name="Mascher T."/>
            <person name="Medema M.H."/>
            <person name="Devos D.P."/>
            <person name="Kaster A.-K."/>
            <person name="Ovreas L."/>
            <person name="Rohde M."/>
            <person name="Galperin M.Y."/>
            <person name="Jogler C."/>
        </authorList>
    </citation>
    <scope>NUCLEOTIDE SEQUENCE [LARGE SCALE GENOMIC DNA]</scope>
    <source>
        <strain evidence="2 3">Pla110</strain>
    </source>
</reference>
<dbReference type="Proteomes" id="UP000317178">
    <property type="component" value="Chromosome"/>
</dbReference>
<dbReference type="Gene3D" id="2.60.120.560">
    <property type="entry name" value="Exo-inulinase, domain 1"/>
    <property type="match status" value="3"/>
</dbReference>
<dbReference type="EMBL" id="CP036281">
    <property type="protein sequence ID" value="QDU78331.1"/>
    <property type="molecule type" value="Genomic_DNA"/>
</dbReference>
<gene>
    <name evidence="2" type="ORF">Pla110_00320</name>
</gene>
<evidence type="ECO:0000256" key="1">
    <source>
        <dbReference type="ARBA" id="ARBA00022729"/>
    </source>
</evidence>
<dbReference type="AlphaFoldDB" id="A0A518CGH8"/>
<dbReference type="PANTHER" id="PTHR46580">
    <property type="entry name" value="SENSOR KINASE-RELATED"/>
    <property type="match status" value="1"/>
</dbReference>
<protein>
    <submittedName>
        <fullName evidence="2">FG-GAP repeat protein</fullName>
    </submittedName>
</protein>
<dbReference type="KEGG" id="plon:Pla110_00320"/>
<dbReference type="Pfam" id="PF13517">
    <property type="entry name" value="FG-GAP_3"/>
    <property type="match status" value="3"/>
</dbReference>
<sequence>MLFITRLTSLLRAHRSQSRQQFSRRSGSTPDCSQIDQLEVRTLLSGIVASVDTGSGHFHAVGPGYGEENSHAIGLGDLDGDGDLDAVIVKYDSDSSIMWNDGSGNFTESLQSLPESTNVALADVDGDLDLDIYLSRSNLFNDGPDDQLWINDGNGQFSKSDQVLSNGESGAGVFGDLNGDGHVDLFLNDRSTGSNVWLNDGSGNFTNTLQSLRDPGLTGGQLHIDTALGDVDDDGDLDAFVVSFGQPNLLFLNDGTGQFSFAQSFDFGNNRTADVELGDIDGDDDLDAVVASRESGSLIYLNEGGTFALIPATIGDRDTYAVGLGDFDSDGDLDLYQANSFDGTPVTPPPRYVGDRVFLNDGAGNFTMTPQSLGPAYGTDVALGDLDDDGDLDAFVTNWIYDADQVWFNGNESLPFKQDFESGDTDGLIVSNPANVSVIGPLGQQVMQFDNVGLTGLTTALVTLDGPLPSLFEMSAKVRSVSGADRWNNGFLIFDYQNENDFKYAGIFTGQNELVIGHYQGSWQNRIAQLDWDDEGRVLRTDRNHQLHASINGNAVTLSVEGLPVLNGTFPLGIGDGSAGVASYHALTQFDDFEIANEVAVGKSVPFPYMDNFNDGKTDHFYFNNSDVWKTVSATGGQNVLRANTSYTPLKSVAYVPVSDLPETFDISVKAKSIYTGEGWQNGFIIFDYKSENDFKYAGMFTGQNEWVIGHYEGHWGNRLAEVDMDDIGLRIHSGRYYNLRVRLDGPHVSLFVGNELVTSATFASDVNHGPVGLAVEKAFTWFDDFEINVPPVLHDSIFEDFNDQVVDELTTPDSSQGSFRDLNRDGSDFSYLVQANVSRGLELQLTNPLQVLSPSYTLNVKTRMDSDMNAWQDAFLIFDYQNEKDFKYAGAFAGQNEWVVGHYQGDWGTRLIVDLDDVGETIDVGTFYDLELRVYGDAVTFLVDSSELISTTFGESVYGGQAGFGAFRALTEFDDFGYSPNVPV</sequence>
<organism evidence="2 3">
    <name type="scientific">Polystyrenella longa</name>
    <dbReference type="NCBI Taxonomy" id="2528007"/>
    <lineage>
        <taxon>Bacteria</taxon>
        <taxon>Pseudomonadati</taxon>
        <taxon>Planctomycetota</taxon>
        <taxon>Planctomycetia</taxon>
        <taxon>Planctomycetales</taxon>
        <taxon>Planctomycetaceae</taxon>
        <taxon>Polystyrenella</taxon>
    </lineage>
</organism>
<name>A0A518CGH8_9PLAN</name>
<keyword evidence="1" id="KW-0732">Signal</keyword>